<dbReference type="Proteomes" id="UP000245845">
    <property type="component" value="Unassembled WGS sequence"/>
</dbReference>
<proteinExistence type="predicted"/>
<dbReference type="EMBL" id="QGDL01000018">
    <property type="protein sequence ID" value="PWJ22618.1"/>
    <property type="molecule type" value="Genomic_DNA"/>
</dbReference>
<accession>A0A2Y9BPD5</accession>
<protein>
    <submittedName>
        <fullName evidence="2">Uncharacterized protein DUF4313</fullName>
    </submittedName>
</protein>
<evidence type="ECO:0000313" key="2">
    <source>
        <dbReference type="EMBL" id="PWJ22618.1"/>
    </source>
</evidence>
<organism evidence="2 3">
    <name type="scientific">Faecalicatena orotica</name>
    <dbReference type="NCBI Taxonomy" id="1544"/>
    <lineage>
        <taxon>Bacteria</taxon>
        <taxon>Bacillati</taxon>
        <taxon>Bacillota</taxon>
        <taxon>Clostridia</taxon>
        <taxon>Lachnospirales</taxon>
        <taxon>Lachnospiraceae</taxon>
        <taxon>Faecalicatena</taxon>
    </lineage>
</organism>
<gene>
    <name evidence="2" type="ORF">A8806_11873</name>
</gene>
<evidence type="ECO:0000256" key="1">
    <source>
        <dbReference type="SAM" id="MobiDB-lite"/>
    </source>
</evidence>
<feature type="region of interest" description="Disordered" evidence="1">
    <location>
        <begin position="120"/>
        <end position="144"/>
    </location>
</feature>
<dbReference type="Pfam" id="PF14190">
    <property type="entry name" value="DUF4313"/>
    <property type="match status" value="1"/>
</dbReference>
<name>A0A2Y9BPD5_9FIRM</name>
<feature type="compositionally biased region" description="Basic and acidic residues" evidence="1">
    <location>
        <begin position="120"/>
        <end position="132"/>
    </location>
</feature>
<reference evidence="2 3" key="1">
    <citation type="submission" date="2018-05" db="EMBL/GenBank/DDBJ databases">
        <title>The Hungate 1000. A catalogue of reference genomes from the rumen microbiome.</title>
        <authorList>
            <person name="Kelly W."/>
        </authorList>
    </citation>
    <scope>NUCLEOTIDE SEQUENCE [LARGE SCALE GENOMIC DNA]</scope>
    <source>
        <strain evidence="2 3">NLAE-zl-C242</strain>
    </source>
</reference>
<evidence type="ECO:0000313" key="3">
    <source>
        <dbReference type="Proteomes" id="UP000245845"/>
    </source>
</evidence>
<dbReference type="AlphaFoldDB" id="A0A2Y9BPD5"/>
<sequence length="144" mass="16587">MEEQKTLGYDWEFGHEELVIEVGAYAYGDRLYIGLLHKEDGEMESFADLTINLPYSPAEVNEAYIDDFAKNSKLDFIKKHKLGKVLSEEGYSGYARYSKVAFNLDRLAELDPKGVEKYRALHGMTKQEPEKRGRTKKSKKGQER</sequence>
<dbReference type="OrthoDB" id="2056052at2"/>
<comment type="caution">
    <text evidence="2">The sequence shown here is derived from an EMBL/GenBank/DDBJ whole genome shotgun (WGS) entry which is preliminary data.</text>
</comment>
<feature type="compositionally biased region" description="Basic residues" evidence="1">
    <location>
        <begin position="133"/>
        <end position="144"/>
    </location>
</feature>
<dbReference type="InterPro" id="IPR025462">
    <property type="entry name" value="DUF4313"/>
</dbReference>
<dbReference type="RefSeq" id="WP_109733523.1">
    <property type="nucleotide sequence ID" value="NZ_BAAACK010000010.1"/>
</dbReference>
<keyword evidence="3" id="KW-1185">Reference proteome</keyword>